<name>A0ACC2F0M8_DALPE</name>
<dbReference type="Proteomes" id="UP001157502">
    <property type="component" value="Chromosome 37"/>
</dbReference>
<dbReference type="EMBL" id="CM055764">
    <property type="protein sequence ID" value="KAJ7984898.1"/>
    <property type="molecule type" value="Genomic_DNA"/>
</dbReference>
<evidence type="ECO:0000313" key="1">
    <source>
        <dbReference type="EMBL" id="KAJ7984898.1"/>
    </source>
</evidence>
<protein>
    <submittedName>
        <fullName evidence="1">Uncharacterized protein</fullName>
    </submittedName>
</protein>
<evidence type="ECO:0000313" key="2">
    <source>
        <dbReference type="Proteomes" id="UP001157502"/>
    </source>
</evidence>
<keyword evidence="2" id="KW-1185">Reference proteome</keyword>
<accession>A0ACC2F0M8</accession>
<comment type="caution">
    <text evidence="1">The sequence shown here is derived from an EMBL/GenBank/DDBJ whole genome shotgun (WGS) entry which is preliminary data.</text>
</comment>
<sequence>MVTKRNRTEYMKRFKDPKWETYAKCYEEMVKYRLTRRLLEQTHNPWFWNGDCDSESSESSPHSNKVEPIDLKDSPIERDRRVPPKELLEHKIPTSEVHAECNPPETPPHIDGQGAVERGSGELDGEKQGKGLTVYDSGKKTYSRNKAKQSRKHPRAGSLLRESKVTGNESRHPFAMYGAGDRPDEMASKKTHNVGPAASTNEIHTSAIRAKTRREIEKQVQKADRRKVQSAKVENLTKAKPDFDPWMTEYMRCFSARSR</sequence>
<organism evidence="1 2">
    <name type="scientific">Dallia pectoralis</name>
    <name type="common">Alaska blackfish</name>
    <dbReference type="NCBI Taxonomy" id="75939"/>
    <lineage>
        <taxon>Eukaryota</taxon>
        <taxon>Metazoa</taxon>
        <taxon>Chordata</taxon>
        <taxon>Craniata</taxon>
        <taxon>Vertebrata</taxon>
        <taxon>Euteleostomi</taxon>
        <taxon>Actinopterygii</taxon>
        <taxon>Neopterygii</taxon>
        <taxon>Teleostei</taxon>
        <taxon>Protacanthopterygii</taxon>
        <taxon>Esociformes</taxon>
        <taxon>Umbridae</taxon>
        <taxon>Dallia</taxon>
    </lineage>
</organism>
<gene>
    <name evidence="1" type="ORF">DPEC_G00359540</name>
</gene>
<proteinExistence type="predicted"/>
<reference evidence="1" key="1">
    <citation type="submission" date="2021-05" db="EMBL/GenBank/DDBJ databases">
        <authorList>
            <person name="Pan Q."/>
            <person name="Jouanno E."/>
            <person name="Zahm M."/>
            <person name="Klopp C."/>
            <person name="Cabau C."/>
            <person name="Louis A."/>
            <person name="Berthelot C."/>
            <person name="Parey E."/>
            <person name="Roest Crollius H."/>
            <person name="Montfort J."/>
            <person name="Robinson-Rechavi M."/>
            <person name="Bouchez O."/>
            <person name="Lampietro C."/>
            <person name="Lopez Roques C."/>
            <person name="Donnadieu C."/>
            <person name="Postlethwait J."/>
            <person name="Bobe J."/>
            <person name="Dillon D."/>
            <person name="Chandos A."/>
            <person name="von Hippel F."/>
            <person name="Guiguen Y."/>
        </authorList>
    </citation>
    <scope>NUCLEOTIDE SEQUENCE</scope>
    <source>
        <strain evidence="1">YG-Jan2019</strain>
    </source>
</reference>